<dbReference type="GO" id="GO:0043634">
    <property type="term" value="P:polyadenylation-dependent ncRNA catabolic process"/>
    <property type="evidence" value="ECO:0007669"/>
    <property type="project" value="TreeGrafter"/>
</dbReference>
<evidence type="ECO:0000256" key="5">
    <source>
        <dbReference type="SAM" id="MobiDB-lite"/>
    </source>
</evidence>
<dbReference type="AlphaFoldDB" id="A0A6A6I1G0"/>
<evidence type="ECO:0000313" key="8">
    <source>
        <dbReference type="EMBL" id="KAF2244107.1"/>
    </source>
</evidence>
<evidence type="ECO:0000313" key="9">
    <source>
        <dbReference type="Proteomes" id="UP000800094"/>
    </source>
</evidence>
<dbReference type="Proteomes" id="UP000800094">
    <property type="component" value="Unassembled WGS sequence"/>
</dbReference>
<evidence type="ECO:0000256" key="3">
    <source>
        <dbReference type="ARBA" id="ARBA00022723"/>
    </source>
</evidence>
<dbReference type="Gene3D" id="3.30.460.10">
    <property type="entry name" value="Beta Polymerase, domain 2"/>
    <property type="match status" value="1"/>
</dbReference>
<feature type="compositionally biased region" description="Basic and acidic residues" evidence="5">
    <location>
        <begin position="1"/>
        <end position="12"/>
    </location>
</feature>
<dbReference type="Gene3D" id="1.10.1410.10">
    <property type="match status" value="1"/>
</dbReference>
<dbReference type="SUPFAM" id="SSF81631">
    <property type="entry name" value="PAP/OAS1 substrate-binding domain"/>
    <property type="match status" value="1"/>
</dbReference>
<feature type="region of interest" description="Disordered" evidence="5">
    <location>
        <begin position="287"/>
        <end position="321"/>
    </location>
</feature>
<dbReference type="InterPro" id="IPR045862">
    <property type="entry name" value="Trf4-like"/>
</dbReference>
<evidence type="ECO:0000256" key="4">
    <source>
        <dbReference type="ARBA" id="ARBA00022842"/>
    </source>
</evidence>
<evidence type="ECO:0000256" key="2">
    <source>
        <dbReference type="ARBA" id="ARBA00012388"/>
    </source>
</evidence>
<evidence type="ECO:0000259" key="7">
    <source>
        <dbReference type="Pfam" id="PF22600"/>
    </source>
</evidence>
<dbReference type="PANTHER" id="PTHR23092:SF15">
    <property type="entry name" value="INACTIVE NON-CANONICAL POLY(A) RNA POLYMERASE PROTEIN TRF4-2-RELATED"/>
    <property type="match status" value="1"/>
</dbReference>
<proteinExistence type="inferred from homology"/>
<dbReference type="GO" id="GO:0046872">
    <property type="term" value="F:metal ion binding"/>
    <property type="evidence" value="ECO:0007669"/>
    <property type="project" value="UniProtKB-KW"/>
</dbReference>
<feature type="compositionally biased region" description="Acidic residues" evidence="5">
    <location>
        <begin position="240"/>
        <end position="249"/>
    </location>
</feature>
<feature type="domain" description="Poly(A) RNA polymerase mitochondrial-like central palm" evidence="7">
    <location>
        <begin position="359"/>
        <end position="501"/>
    </location>
</feature>
<dbReference type="OrthoDB" id="273917at2759"/>
<dbReference type="GeneID" id="54577448"/>
<evidence type="ECO:0000256" key="1">
    <source>
        <dbReference type="ARBA" id="ARBA00008593"/>
    </source>
</evidence>
<dbReference type="GO" id="GO:0005730">
    <property type="term" value="C:nucleolus"/>
    <property type="evidence" value="ECO:0007669"/>
    <property type="project" value="TreeGrafter"/>
</dbReference>
<feature type="domain" description="PAP-associated" evidence="6">
    <location>
        <begin position="553"/>
        <end position="611"/>
    </location>
</feature>
<dbReference type="GO" id="GO:0003729">
    <property type="term" value="F:mRNA binding"/>
    <property type="evidence" value="ECO:0007669"/>
    <property type="project" value="TreeGrafter"/>
</dbReference>
<dbReference type="GO" id="GO:0031499">
    <property type="term" value="C:TRAMP complex"/>
    <property type="evidence" value="ECO:0007669"/>
    <property type="project" value="TreeGrafter"/>
</dbReference>
<protein>
    <recommendedName>
        <fullName evidence="2">polynucleotide adenylyltransferase</fullName>
        <ecNumber evidence="2">2.7.7.19</ecNumber>
    </recommendedName>
</protein>
<feature type="region of interest" description="Disordered" evidence="5">
    <location>
        <begin position="234"/>
        <end position="272"/>
    </location>
</feature>
<dbReference type="SUPFAM" id="SSF81301">
    <property type="entry name" value="Nucleotidyltransferase"/>
    <property type="match status" value="1"/>
</dbReference>
<dbReference type="Pfam" id="PF22600">
    <property type="entry name" value="MTPAP-like_central"/>
    <property type="match status" value="1"/>
</dbReference>
<dbReference type="Pfam" id="PF03828">
    <property type="entry name" value="PAP_assoc"/>
    <property type="match status" value="1"/>
</dbReference>
<dbReference type="EMBL" id="ML987203">
    <property type="protein sequence ID" value="KAF2244107.1"/>
    <property type="molecule type" value="Genomic_DNA"/>
</dbReference>
<dbReference type="InterPro" id="IPR043519">
    <property type="entry name" value="NT_sf"/>
</dbReference>
<dbReference type="CDD" id="cd05402">
    <property type="entry name" value="NT_PAP_TUTase"/>
    <property type="match status" value="1"/>
</dbReference>
<dbReference type="GO" id="GO:0010605">
    <property type="term" value="P:negative regulation of macromolecule metabolic process"/>
    <property type="evidence" value="ECO:0007669"/>
    <property type="project" value="UniProtKB-ARBA"/>
</dbReference>
<feature type="region of interest" description="Disordered" evidence="5">
    <location>
        <begin position="1"/>
        <end position="135"/>
    </location>
</feature>
<dbReference type="GO" id="GO:0031123">
    <property type="term" value="P:RNA 3'-end processing"/>
    <property type="evidence" value="ECO:0007669"/>
    <property type="project" value="TreeGrafter"/>
</dbReference>
<comment type="similarity">
    <text evidence="1">Belongs to the DNA polymerase type-B-like family.</text>
</comment>
<organism evidence="8 9">
    <name type="scientific">Trematosphaeria pertusa</name>
    <dbReference type="NCBI Taxonomy" id="390896"/>
    <lineage>
        <taxon>Eukaryota</taxon>
        <taxon>Fungi</taxon>
        <taxon>Dikarya</taxon>
        <taxon>Ascomycota</taxon>
        <taxon>Pezizomycotina</taxon>
        <taxon>Dothideomycetes</taxon>
        <taxon>Pleosporomycetidae</taxon>
        <taxon>Pleosporales</taxon>
        <taxon>Massarineae</taxon>
        <taxon>Trematosphaeriaceae</taxon>
        <taxon>Trematosphaeria</taxon>
    </lineage>
</organism>
<dbReference type="RefSeq" id="XP_033679111.1">
    <property type="nucleotide sequence ID" value="XM_033824118.1"/>
</dbReference>
<dbReference type="InterPro" id="IPR054708">
    <property type="entry name" value="MTPAP-like_central"/>
</dbReference>
<sequence>MGDSYRPSRDRPPPLVDRMTFSAGGGDSYRPGDQQRLQQNGSRAANHAEFTYTAGQQAQFPPWNRNHGASGPNNRDTWRGGEFYSSHPTNRRNPNGYGRGYRKPAPHERALLQSRDDSTEHTLGVPDGPNKFRNLEDLSDDEEVDMDIDSDQSSDSSGANGQNGNHKIARVQLSTHTDGNAVPKWSNPDPYTVLPPPEETTGTKRDIVKLIRKAKNEAAEKSNTDNAVAANDDFISFGDGDGEDNDDDSGLVINKGAPPPAPWAHLSSGGQSFQGSMNEVASIGALSSATHTTKRSAGAAGLPEKLPRPGNIHKRKRGETEGRVGSVIELWLPKPHSHPTPWATNQHYAHLNHDPRKWLHNEIIDFFDYVRPLAHEDEVRGNLITRVQNAIGRQYFAPHSGRICCFGSFPAGLYLPTADMDLVYVSDLHCGGGPPVISCVKGGLYKVAKKLENNGIAADIVVIAKARVPIIKFVDKETGIQVDISFENLSGVYAQAIFQQWKAHYPDMVYLVALVKQFLVMRGLNEVNTGGLGGFSIICLVVSFIQLQPRPDNLGELFLNFLDYYGNKFDLRQKRIVMHPPALVNKSHTGIDGRQEKPDGLSIQDPNRPNNNISGGSFKAKQVFDAFAGAHRALKERMDAIRNAGDSHFSILGALFAGDYTSYEVQRKRMRAGK</sequence>
<dbReference type="InterPro" id="IPR002058">
    <property type="entry name" value="PAP_assoc"/>
</dbReference>
<feature type="compositionally biased region" description="Basic and acidic residues" evidence="5">
    <location>
        <begin position="105"/>
        <end position="120"/>
    </location>
</feature>
<dbReference type="GO" id="GO:1990817">
    <property type="term" value="F:poly(A) RNA polymerase activity"/>
    <property type="evidence" value="ECO:0007669"/>
    <property type="project" value="UniProtKB-EC"/>
</dbReference>
<keyword evidence="3" id="KW-0479">Metal-binding</keyword>
<dbReference type="EC" id="2.7.7.19" evidence="2"/>
<feature type="region of interest" description="Disordered" evidence="5">
    <location>
        <begin position="178"/>
        <end position="206"/>
    </location>
</feature>
<accession>A0A6A6I1G0</accession>
<name>A0A6A6I1G0_9PLEO</name>
<feature type="compositionally biased region" description="Polar residues" evidence="5">
    <location>
        <begin position="604"/>
        <end position="615"/>
    </location>
</feature>
<dbReference type="PANTHER" id="PTHR23092">
    <property type="entry name" value="POLY(A) RNA POLYMERASE"/>
    <property type="match status" value="1"/>
</dbReference>
<feature type="region of interest" description="Disordered" evidence="5">
    <location>
        <begin position="587"/>
        <end position="617"/>
    </location>
</feature>
<evidence type="ECO:0000259" key="6">
    <source>
        <dbReference type="Pfam" id="PF03828"/>
    </source>
</evidence>
<gene>
    <name evidence="8" type="ORF">BU26DRAFT_435260</name>
</gene>
<keyword evidence="9" id="KW-1185">Reference proteome</keyword>
<feature type="compositionally biased region" description="Basic and acidic residues" evidence="5">
    <location>
        <begin position="589"/>
        <end position="599"/>
    </location>
</feature>
<reference evidence="8" key="1">
    <citation type="journal article" date="2020" name="Stud. Mycol.">
        <title>101 Dothideomycetes genomes: a test case for predicting lifestyles and emergence of pathogens.</title>
        <authorList>
            <person name="Haridas S."/>
            <person name="Albert R."/>
            <person name="Binder M."/>
            <person name="Bloem J."/>
            <person name="Labutti K."/>
            <person name="Salamov A."/>
            <person name="Andreopoulos B."/>
            <person name="Baker S."/>
            <person name="Barry K."/>
            <person name="Bills G."/>
            <person name="Bluhm B."/>
            <person name="Cannon C."/>
            <person name="Castanera R."/>
            <person name="Culley D."/>
            <person name="Daum C."/>
            <person name="Ezra D."/>
            <person name="Gonzalez J."/>
            <person name="Henrissat B."/>
            <person name="Kuo A."/>
            <person name="Liang C."/>
            <person name="Lipzen A."/>
            <person name="Lutzoni F."/>
            <person name="Magnuson J."/>
            <person name="Mondo S."/>
            <person name="Nolan M."/>
            <person name="Ohm R."/>
            <person name="Pangilinan J."/>
            <person name="Park H.-J."/>
            <person name="Ramirez L."/>
            <person name="Alfaro M."/>
            <person name="Sun H."/>
            <person name="Tritt A."/>
            <person name="Yoshinaga Y."/>
            <person name="Zwiers L.-H."/>
            <person name="Turgeon B."/>
            <person name="Goodwin S."/>
            <person name="Spatafora J."/>
            <person name="Crous P."/>
            <person name="Grigoriev I."/>
        </authorList>
    </citation>
    <scope>NUCLEOTIDE SEQUENCE</scope>
    <source>
        <strain evidence="8">CBS 122368</strain>
    </source>
</reference>
<keyword evidence="4" id="KW-0460">Magnesium</keyword>